<dbReference type="HOGENOM" id="CLU_2005374_0_0_1"/>
<proteinExistence type="predicted"/>
<dbReference type="EMBL" id="KN837108">
    <property type="protein sequence ID" value="KIJ46154.1"/>
    <property type="molecule type" value="Genomic_DNA"/>
</dbReference>
<name>A0A0C9VGI9_SPHS4</name>
<protein>
    <submittedName>
        <fullName evidence="1">Uncharacterized protein</fullName>
    </submittedName>
</protein>
<sequence>MTKLKVLKHMINTINEEKIHLEQEFALPQDVILQLYSLLPNHHIPTSSPVLSDQDQLHSLISTDGDSTALRELKSLFATDNGSLDLIPLDVAPFSASFIAATPPSPSLTVCQEDIEVFKKTDGI</sequence>
<evidence type="ECO:0000313" key="2">
    <source>
        <dbReference type="Proteomes" id="UP000054279"/>
    </source>
</evidence>
<gene>
    <name evidence="1" type="ORF">M422DRAFT_250189</name>
</gene>
<dbReference type="OrthoDB" id="3270058at2759"/>
<dbReference type="AlphaFoldDB" id="A0A0C9VGI9"/>
<dbReference type="Proteomes" id="UP000054279">
    <property type="component" value="Unassembled WGS sequence"/>
</dbReference>
<accession>A0A0C9VGI9</accession>
<evidence type="ECO:0000313" key="1">
    <source>
        <dbReference type="EMBL" id="KIJ46154.1"/>
    </source>
</evidence>
<organism evidence="1 2">
    <name type="scientific">Sphaerobolus stellatus (strain SS14)</name>
    <dbReference type="NCBI Taxonomy" id="990650"/>
    <lineage>
        <taxon>Eukaryota</taxon>
        <taxon>Fungi</taxon>
        <taxon>Dikarya</taxon>
        <taxon>Basidiomycota</taxon>
        <taxon>Agaricomycotina</taxon>
        <taxon>Agaricomycetes</taxon>
        <taxon>Phallomycetidae</taxon>
        <taxon>Geastrales</taxon>
        <taxon>Sphaerobolaceae</taxon>
        <taxon>Sphaerobolus</taxon>
    </lineage>
</organism>
<keyword evidence="2" id="KW-1185">Reference proteome</keyword>
<reference evidence="1 2" key="1">
    <citation type="submission" date="2014-06" db="EMBL/GenBank/DDBJ databases">
        <title>Evolutionary Origins and Diversification of the Mycorrhizal Mutualists.</title>
        <authorList>
            <consortium name="DOE Joint Genome Institute"/>
            <consortium name="Mycorrhizal Genomics Consortium"/>
            <person name="Kohler A."/>
            <person name="Kuo A."/>
            <person name="Nagy L.G."/>
            <person name="Floudas D."/>
            <person name="Copeland A."/>
            <person name="Barry K.W."/>
            <person name="Cichocki N."/>
            <person name="Veneault-Fourrey C."/>
            <person name="LaButti K."/>
            <person name="Lindquist E.A."/>
            <person name="Lipzen A."/>
            <person name="Lundell T."/>
            <person name="Morin E."/>
            <person name="Murat C."/>
            <person name="Riley R."/>
            <person name="Ohm R."/>
            <person name="Sun H."/>
            <person name="Tunlid A."/>
            <person name="Henrissat B."/>
            <person name="Grigoriev I.V."/>
            <person name="Hibbett D.S."/>
            <person name="Martin F."/>
        </authorList>
    </citation>
    <scope>NUCLEOTIDE SEQUENCE [LARGE SCALE GENOMIC DNA]</scope>
    <source>
        <strain evidence="1 2">SS14</strain>
    </source>
</reference>